<gene>
    <name evidence="5" type="ORF">RIMI_LOCUS10232947</name>
</gene>
<feature type="region of interest" description="Disordered" evidence="2">
    <location>
        <begin position="237"/>
        <end position="397"/>
    </location>
</feature>
<dbReference type="SMART" id="SM01265">
    <property type="entry name" value="Mab-21"/>
    <property type="match status" value="1"/>
</dbReference>
<dbReference type="Pfam" id="PF20266">
    <property type="entry name" value="Mab-21_C"/>
    <property type="match status" value="1"/>
</dbReference>
<dbReference type="InterPro" id="IPR046903">
    <property type="entry name" value="Mab-21-like_nuc_Trfase"/>
</dbReference>
<reference evidence="5" key="1">
    <citation type="submission" date="2023-07" db="EMBL/GenBank/DDBJ databases">
        <authorList>
            <person name="Stuckert A."/>
        </authorList>
    </citation>
    <scope>NUCLEOTIDE SEQUENCE</scope>
</reference>
<feature type="compositionally biased region" description="Basic and acidic residues" evidence="2">
    <location>
        <begin position="237"/>
        <end position="261"/>
    </location>
</feature>
<proteinExistence type="inferred from homology"/>
<dbReference type="Proteomes" id="UP001176940">
    <property type="component" value="Unassembled WGS sequence"/>
</dbReference>
<comment type="caution">
    <text evidence="5">The sequence shown here is derived from an EMBL/GenBank/DDBJ whole genome shotgun (WGS) entry which is preliminary data.</text>
</comment>
<sequence>MLNKVCEFYCKHSPTEFQPGNSVVRLGSQLSFAENEPNMILIVRSRYLQVDNSCNGLRGCIREHMEFRPSASSKPYVATAGEGLFPNTCTRMRYSTISLLGSLSLYHRNLRKFLWSSWTMKQWNICSMLAVMAMGSFLNLINTPTKLFVRLGPRALERVKSGQGLFTIVREPYPGSSEGIFARASASAFFSVYERLSLDRSAFKRASRILSLRAEVLEQDDLYDRAECLDEADLGKTLEMDGRRQSDQHKEMVTRPKEPRSRGGSARSSVQSGNAAKMKRDSEKPEKYPSSEVDNRGDGHSGGRKTLQKSPTEERRKKYPTEESNHPTIKSTRKQRDTPAKKEKDRETSPEGSNMIDQLTDHVKNSPKEYNGFSETTHDRAKDKSSKPLDRPQKSRYPKCKSLDEICDNGQVKVVSGKKVCDKRSKEETNDVSILDKGNTEPKENDLKTASSRTPRRMKDLVNGKLRMKMEDISKAAEKVNKVVSIILKSNEFQGDPLFKDIKKLSTGSYYERVKYYTAFYGRTKSQHAAFVTVLRKKYANESLWKREKYGFHTDKQCDLREIRSAVREKSRFHTTNISKPNEFDIMLEISVPSYNTILLTNLDKKGSFYTLAFKGRSPPAMEEYIEEGNISANEIMKKFRGLIKQIIGKADGFKSWDVTDLRKSEGLQHMHTLKVVNKEASLLINHLKKTHYSCEARPEGEFPLLQTLGTIEDTFRYLCPIDLHWYRNSESARSDILLVSADTIRYRYFQISEKMEDVTLQRKDPGSPAVTISIRNEPQDISVDLVIALKIINRWPEETKGGMKIDDWLGMKVKLDYKRSHFYMVPKRAMIGNRTLNADTWRISFSNIEKEILSNHGNGKTCCESGGSKKEIKQCLKLLKFLLELFKENGKQRKMDQFCSYHAKTALLHLCAKHPKDDDWKLEDLESCFDRYVRFFQDRLKNYTLDNFFLPSHNLFSSESVDKSNYAALKPVADRPILI</sequence>
<evidence type="ECO:0000313" key="5">
    <source>
        <dbReference type="EMBL" id="CAJ0944044.1"/>
    </source>
</evidence>
<dbReference type="Gene3D" id="3.30.460.90">
    <property type="match status" value="2"/>
</dbReference>
<accession>A0ABN9LK75</accession>
<evidence type="ECO:0000259" key="3">
    <source>
        <dbReference type="Pfam" id="PF03281"/>
    </source>
</evidence>
<feature type="compositionally biased region" description="Basic and acidic residues" evidence="2">
    <location>
        <begin position="334"/>
        <end position="349"/>
    </location>
</feature>
<dbReference type="EMBL" id="CAUEEQ010021989">
    <property type="protein sequence ID" value="CAJ0944044.1"/>
    <property type="molecule type" value="Genomic_DNA"/>
</dbReference>
<dbReference type="InterPro" id="IPR024810">
    <property type="entry name" value="MAB21L/cGLR"/>
</dbReference>
<feature type="non-terminal residue" evidence="5">
    <location>
        <position position="980"/>
    </location>
</feature>
<protein>
    <recommendedName>
        <fullName evidence="7">Cyclic GMP-AMP synthase</fullName>
    </recommendedName>
</protein>
<feature type="compositionally biased region" description="Basic and acidic residues" evidence="2">
    <location>
        <begin position="311"/>
        <end position="325"/>
    </location>
</feature>
<evidence type="ECO:0000256" key="2">
    <source>
        <dbReference type="SAM" id="MobiDB-lite"/>
    </source>
</evidence>
<feature type="region of interest" description="Disordered" evidence="2">
    <location>
        <begin position="423"/>
        <end position="454"/>
    </location>
</feature>
<name>A0ABN9LK75_9NEOB</name>
<feature type="domain" description="Mab-21-like HhH/H2TH-like" evidence="4">
    <location>
        <begin position="873"/>
        <end position="964"/>
    </location>
</feature>
<evidence type="ECO:0008006" key="7">
    <source>
        <dbReference type="Google" id="ProtNLM"/>
    </source>
</evidence>
<dbReference type="PANTHER" id="PTHR10656:SF35">
    <property type="entry name" value="CYCLIC GMP-AMP SYNTHASE"/>
    <property type="match status" value="1"/>
</dbReference>
<dbReference type="Gene3D" id="1.10.1410.40">
    <property type="match status" value="2"/>
</dbReference>
<dbReference type="PANTHER" id="PTHR10656">
    <property type="entry name" value="CELL FATE DETERMINING PROTEIN MAB21-RELATED"/>
    <property type="match status" value="1"/>
</dbReference>
<feature type="compositionally biased region" description="Basic and acidic residues" evidence="2">
    <location>
        <begin position="278"/>
        <end position="301"/>
    </location>
</feature>
<keyword evidence="6" id="KW-1185">Reference proteome</keyword>
<evidence type="ECO:0000259" key="4">
    <source>
        <dbReference type="Pfam" id="PF20266"/>
    </source>
</evidence>
<dbReference type="Pfam" id="PF03281">
    <property type="entry name" value="Mab-21"/>
    <property type="match status" value="2"/>
</dbReference>
<dbReference type="InterPro" id="IPR046906">
    <property type="entry name" value="Mab-21_HhH/H2TH-like"/>
</dbReference>
<evidence type="ECO:0000256" key="1">
    <source>
        <dbReference type="ARBA" id="ARBA00008307"/>
    </source>
</evidence>
<feature type="compositionally biased region" description="Basic and acidic residues" evidence="2">
    <location>
        <begin position="376"/>
        <end position="393"/>
    </location>
</feature>
<feature type="domain" description="Mab-21-like nucleotidyltransferase" evidence="3">
    <location>
        <begin position="751"/>
        <end position="856"/>
    </location>
</feature>
<organism evidence="5 6">
    <name type="scientific">Ranitomeya imitator</name>
    <name type="common">mimic poison frog</name>
    <dbReference type="NCBI Taxonomy" id="111125"/>
    <lineage>
        <taxon>Eukaryota</taxon>
        <taxon>Metazoa</taxon>
        <taxon>Chordata</taxon>
        <taxon>Craniata</taxon>
        <taxon>Vertebrata</taxon>
        <taxon>Euteleostomi</taxon>
        <taxon>Amphibia</taxon>
        <taxon>Batrachia</taxon>
        <taxon>Anura</taxon>
        <taxon>Neobatrachia</taxon>
        <taxon>Hyloidea</taxon>
        <taxon>Dendrobatidae</taxon>
        <taxon>Dendrobatinae</taxon>
        <taxon>Ranitomeya</taxon>
    </lineage>
</organism>
<feature type="domain" description="Mab-21-like nucleotidyltransferase" evidence="3">
    <location>
        <begin position="576"/>
        <end position="680"/>
    </location>
</feature>
<evidence type="ECO:0000313" key="6">
    <source>
        <dbReference type="Proteomes" id="UP001176940"/>
    </source>
</evidence>
<feature type="compositionally biased region" description="Basic and acidic residues" evidence="2">
    <location>
        <begin position="438"/>
        <end position="447"/>
    </location>
</feature>
<comment type="similarity">
    <text evidence="1">Belongs to the mab-21 family.</text>
</comment>